<dbReference type="InterPro" id="IPR007630">
    <property type="entry name" value="RNA_pol_sigma70_r4"/>
</dbReference>
<dbReference type="EMBL" id="WWDJ01000273">
    <property type="protein sequence ID" value="NEX56784.1"/>
    <property type="molecule type" value="Genomic_DNA"/>
</dbReference>
<comment type="caution">
    <text evidence="2">The sequence shown here is derived from an EMBL/GenBank/DDBJ whole genome shotgun (WGS) entry which is preliminary data.</text>
</comment>
<dbReference type="SUPFAM" id="SSF88659">
    <property type="entry name" value="Sigma3 and sigma4 domains of RNA polymerase sigma factors"/>
    <property type="match status" value="1"/>
</dbReference>
<evidence type="ECO:0000313" key="3">
    <source>
        <dbReference type="Proteomes" id="UP000477402"/>
    </source>
</evidence>
<dbReference type="InterPro" id="IPR013324">
    <property type="entry name" value="RNA_pol_sigma_r3/r4-like"/>
</dbReference>
<evidence type="ECO:0000259" key="1">
    <source>
        <dbReference type="Pfam" id="PF04545"/>
    </source>
</evidence>
<proteinExistence type="predicted"/>
<dbReference type="GO" id="GO:0003700">
    <property type="term" value="F:DNA-binding transcription factor activity"/>
    <property type="evidence" value="ECO:0007669"/>
    <property type="project" value="InterPro"/>
</dbReference>
<sequence>MPKKNDNKIKIEEMLSEKPWLTLQEIGDELGISRERVRQIIKQHNIHKGSFTDRTLEEKYSTELILQVKQYLTSYPFDSVEDTAKRTGLTVSDVEQLRKELKLEAPQTEKVKADGLLLKEYIDKKSLNTSKNPYSAEQIAKHFGWSIQKLNNIQRKFNLDIYYPVGNRSSGITIERGAKTKKKSSRQIIRNAHRENPNLSVSEISELTGYPEVLVKRELIVLKNSKKQKAPLGRKE</sequence>
<dbReference type="InterPro" id="IPR036388">
    <property type="entry name" value="WH-like_DNA-bd_sf"/>
</dbReference>
<accession>A0A6M0MB80</accession>
<organism evidence="2 3">
    <name type="scientific">Lactococcus lactis</name>
    <dbReference type="NCBI Taxonomy" id="1358"/>
    <lineage>
        <taxon>Bacteria</taxon>
        <taxon>Bacillati</taxon>
        <taxon>Bacillota</taxon>
        <taxon>Bacilli</taxon>
        <taxon>Lactobacillales</taxon>
        <taxon>Streptococcaceae</taxon>
        <taxon>Lactococcus</taxon>
    </lineage>
</organism>
<reference evidence="2 3" key="1">
    <citation type="submission" date="2019-12" db="EMBL/GenBank/DDBJ databases">
        <title>Draft Genome Sequences of L. lactis strains MS22333, MS22334, MS22336, and MS22337, Isolated from Spontaneous Fermented Camel Milk in Ethiopia.</title>
        <authorList>
            <person name="Bragason E."/>
            <person name="Hansen E.B."/>
            <person name="Guya M.E."/>
            <person name="Berhe T."/>
        </authorList>
    </citation>
    <scope>NUCLEOTIDE SEQUENCE [LARGE SCALE GENOMIC DNA]</scope>
    <source>
        <strain evidence="2 3">MS22336</strain>
    </source>
</reference>
<dbReference type="Proteomes" id="UP000477402">
    <property type="component" value="Unassembled WGS sequence"/>
</dbReference>
<name>A0A6M0MB80_9LACT</name>
<dbReference type="Gene3D" id="1.10.10.10">
    <property type="entry name" value="Winged helix-like DNA-binding domain superfamily/Winged helix DNA-binding domain"/>
    <property type="match status" value="1"/>
</dbReference>
<evidence type="ECO:0000313" key="2">
    <source>
        <dbReference type="EMBL" id="NEX56784.1"/>
    </source>
</evidence>
<dbReference type="RefSeq" id="WP_163657410.1">
    <property type="nucleotide sequence ID" value="NZ_RIGE01000004.1"/>
</dbReference>
<dbReference type="GO" id="GO:0006352">
    <property type="term" value="P:DNA-templated transcription initiation"/>
    <property type="evidence" value="ECO:0007669"/>
    <property type="project" value="InterPro"/>
</dbReference>
<protein>
    <recommendedName>
        <fullName evidence="1">RNA polymerase sigma-70 region 4 domain-containing protein</fullName>
    </recommendedName>
</protein>
<feature type="domain" description="RNA polymerase sigma-70 region 4" evidence="1">
    <location>
        <begin position="21"/>
        <end position="43"/>
    </location>
</feature>
<dbReference type="AlphaFoldDB" id="A0A6M0MB80"/>
<gene>
    <name evidence="2" type="ORF">GTP08_14445</name>
</gene>
<dbReference type="Pfam" id="PF04545">
    <property type="entry name" value="Sigma70_r4"/>
    <property type="match status" value="1"/>
</dbReference>